<dbReference type="EMBL" id="JAUKTV010000029">
    <property type="protein sequence ID" value="KAK0701374.1"/>
    <property type="molecule type" value="Genomic_DNA"/>
</dbReference>
<keyword evidence="2" id="KW-0732">Signal</keyword>
<comment type="caution">
    <text evidence="3">The sequence shown here is derived from an EMBL/GenBank/DDBJ whole genome shotgun (WGS) entry which is preliminary data.</text>
</comment>
<evidence type="ECO:0000313" key="3">
    <source>
        <dbReference type="EMBL" id="KAK0701374.1"/>
    </source>
</evidence>
<dbReference type="AlphaFoldDB" id="A0AA40DFC1"/>
<dbReference type="Proteomes" id="UP001172159">
    <property type="component" value="Unassembled WGS sequence"/>
</dbReference>
<protein>
    <submittedName>
        <fullName evidence="3">Uncharacterized protein</fullName>
    </submittedName>
</protein>
<keyword evidence="4" id="KW-1185">Reference proteome</keyword>
<gene>
    <name evidence="3" type="ORF">B0T21DRAFT_379057</name>
</gene>
<feature type="compositionally biased region" description="Basic and acidic residues" evidence="1">
    <location>
        <begin position="61"/>
        <end position="72"/>
    </location>
</feature>
<proteinExistence type="predicted"/>
<accession>A0AA40DFC1</accession>
<name>A0AA40DFC1_9PEZI</name>
<sequence length="132" mass="14515">MAMVMAILTWSLLLVLGFLWVVLACAIGADEFLMWHGIDLEKNKAFGDWWRDLRTTLAKTSHKEDELKERSGEGVAGGDKLGGGDNGSEKKKTGGYKGFDEEGLLDSVKELLVACEDLRRVVDEVAERAVEG</sequence>
<organism evidence="3 4">
    <name type="scientific">Apiosordaria backusii</name>
    <dbReference type="NCBI Taxonomy" id="314023"/>
    <lineage>
        <taxon>Eukaryota</taxon>
        <taxon>Fungi</taxon>
        <taxon>Dikarya</taxon>
        <taxon>Ascomycota</taxon>
        <taxon>Pezizomycotina</taxon>
        <taxon>Sordariomycetes</taxon>
        <taxon>Sordariomycetidae</taxon>
        <taxon>Sordariales</taxon>
        <taxon>Lasiosphaeriaceae</taxon>
        <taxon>Apiosordaria</taxon>
    </lineage>
</organism>
<feature type="chain" id="PRO_5041368722" evidence="2">
    <location>
        <begin position="25"/>
        <end position="132"/>
    </location>
</feature>
<feature type="region of interest" description="Disordered" evidence="1">
    <location>
        <begin position="60"/>
        <end position="99"/>
    </location>
</feature>
<evidence type="ECO:0000256" key="1">
    <source>
        <dbReference type="SAM" id="MobiDB-lite"/>
    </source>
</evidence>
<evidence type="ECO:0000313" key="4">
    <source>
        <dbReference type="Proteomes" id="UP001172159"/>
    </source>
</evidence>
<evidence type="ECO:0000256" key="2">
    <source>
        <dbReference type="SAM" id="SignalP"/>
    </source>
</evidence>
<reference evidence="3" key="1">
    <citation type="submission" date="2023-06" db="EMBL/GenBank/DDBJ databases">
        <title>Genome-scale phylogeny and comparative genomics of the fungal order Sordariales.</title>
        <authorList>
            <consortium name="Lawrence Berkeley National Laboratory"/>
            <person name="Hensen N."/>
            <person name="Bonometti L."/>
            <person name="Westerberg I."/>
            <person name="Brannstrom I.O."/>
            <person name="Guillou S."/>
            <person name="Cros-Aarteil S."/>
            <person name="Calhoun S."/>
            <person name="Haridas S."/>
            <person name="Kuo A."/>
            <person name="Mondo S."/>
            <person name="Pangilinan J."/>
            <person name="Riley R."/>
            <person name="Labutti K."/>
            <person name="Andreopoulos B."/>
            <person name="Lipzen A."/>
            <person name="Chen C."/>
            <person name="Yanf M."/>
            <person name="Daum C."/>
            <person name="Ng V."/>
            <person name="Clum A."/>
            <person name="Steindorff A."/>
            <person name="Ohm R."/>
            <person name="Martin F."/>
            <person name="Silar P."/>
            <person name="Natvig D."/>
            <person name="Lalanne C."/>
            <person name="Gautier V."/>
            <person name="Ament-Velasquez S.L."/>
            <person name="Kruys A."/>
            <person name="Hutchinson M.I."/>
            <person name="Powell A.J."/>
            <person name="Barry K."/>
            <person name="Miller A.N."/>
            <person name="Grigoriev I.V."/>
            <person name="Debuchy R."/>
            <person name="Gladieux P."/>
            <person name="Thoren M.H."/>
            <person name="Johannesson H."/>
        </authorList>
    </citation>
    <scope>NUCLEOTIDE SEQUENCE</scope>
    <source>
        <strain evidence="3">CBS 540.89</strain>
    </source>
</reference>
<feature type="signal peptide" evidence="2">
    <location>
        <begin position="1"/>
        <end position="24"/>
    </location>
</feature>
<feature type="compositionally biased region" description="Gly residues" evidence="1">
    <location>
        <begin position="74"/>
        <end position="86"/>
    </location>
</feature>